<comment type="caution">
    <text evidence="1">The sequence shown here is derived from an EMBL/GenBank/DDBJ whole genome shotgun (WGS) entry which is preliminary data.</text>
</comment>
<dbReference type="Proteomes" id="UP000074108">
    <property type="component" value="Unassembled WGS sequence"/>
</dbReference>
<dbReference type="RefSeq" id="WP_059350345.1">
    <property type="nucleotide sequence ID" value="NZ_LDYG01000016.1"/>
</dbReference>
<dbReference type="PATRIC" id="fig|1150625.3.peg.658"/>
<evidence type="ECO:0000313" key="1">
    <source>
        <dbReference type="EMBL" id="KUP08205.1"/>
    </source>
</evidence>
<organism evidence="1 2">
    <name type="scientific">Bacillus coahuilensis p1.1.43</name>
    <dbReference type="NCBI Taxonomy" id="1150625"/>
    <lineage>
        <taxon>Bacteria</taxon>
        <taxon>Bacillati</taxon>
        <taxon>Bacillota</taxon>
        <taxon>Bacilli</taxon>
        <taxon>Bacillales</taxon>
        <taxon>Bacillaceae</taxon>
        <taxon>Bacillus</taxon>
    </lineage>
</organism>
<name>A0A147KBB7_9BACI</name>
<dbReference type="STRING" id="1150625.Q75_03150"/>
<sequence>MDNHNLEQIAEFGAWTQAFGTIASAISSTPNLPLPETLLEDLNIIGNTLQATGNAVLVDTTVPADLSSVGNAVQSIGNSTVLVGLLLHYSETRKELLNIQGNLLQALGGGISVAFVYGQTPTEVQVLNLYGNLLQTIGNSIQSIAGFIELKRDEDTSELNAVGSWIQAVGSVLSAIGQSIDTQSNENEKNRDQEDLYFYRLPHTSVFNKD</sequence>
<dbReference type="AlphaFoldDB" id="A0A147KBB7"/>
<protein>
    <submittedName>
        <fullName evidence="1">Uncharacterized protein</fullName>
    </submittedName>
</protein>
<accession>A0A147KBB7</accession>
<evidence type="ECO:0000313" key="2">
    <source>
        <dbReference type="Proteomes" id="UP000074108"/>
    </source>
</evidence>
<dbReference type="Pfam" id="PF22116">
    <property type="entry name" value="DUF6944"/>
    <property type="match status" value="1"/>
</dbReference>
<dbReference type="OrthoDB" id="2927316at2"/>
<proteinExistence type="predicted"/>
<gene>
    <name evidence="1" type="ORF">Q75_03150</name>
</gene>
<keyword evidence="2" id="KW-1185">Reference proteome</keyword>
<dbReference type="InterPro" id="IPR054224">
    <property type="entry name" value="DUF6944"/>
</dbReference>
<dbReference type="EMBL" id="LDYG01000016">
    <property type="protein sequence ID" value="KUP08205.1"/>
    <property type="molecule type" value="Genomic_DNA"/>
</dbReference>
<reference evidence="1 2" key="1">
    <citation type="journal article" date="2016" name="Front. Microbiol.">
        <title>Microevolution Analysis of Bacillus coahuilensis Unveils Differences in Phosphorus Acquisition Strategies and Their Regulation.</title>
        <authorList>
            <person name="Gomez-Lunar Z."/>
            <person name="Hernandez-Gonzalez I."/>
            <person name="Rodriguez-Torres M.D."/>
            <person name="Souza V."/>
            <person name="Olmedo-Alvarez G."/>
        </authorList>
    </citation>
    <scope>NUCLEOTIDE SEQUENCE [LARGE SCALE GENOMIC DNA]</scope>
    <source>
        <strain evidence="2">p1.1.43</strain>
    </source>
</reference>